<dbReference type="GO" id="GO:0004595">
    <property type="term" value="F:pantetheine-phosphate adenylyltransferase activity"/>
    <property type="evidence" value="ECO:0007669"/>
    <property type="project" value="UniProtKB-UniRule"/>
</dbReference>
<keyword evidence="7 9" id="KW-0173">Coenzyme A biosynthesis</keyword>
<dbReference type="SUPFAM" id="SSF52374">
    <property type="entry name" value="Nucleotidylyl transferase"/>
    <property type="match status" value="1"/>
</dbReference>
<dbReference type="GO" id="GO:0005737">
    <property type="term" value="C:cytoplasm"/>
    <property type="evidence" value="ECO:0007669"/>
    <property type="project" value="UniProtKB-SubCell"/>
</dbReference>
<keyword evidence="4 9" id="KW-0547">Nucleotide-binding</keyword>
<keyword evidence="5 9" id="KW-0067">ATP-binding</keyword>
<evidence type="ECO:0000256" key="4">
    <source>
        <dbReference type="ARBA" id="ARBA00022741"/>
    </source>
</evidence>
<evidence type="ECO:0000256" key="1">
    <source>
        <dbReference type="ARBA" id="ARBA00022490"/>
    </source>
</evidence>
<comment type="pathway">
    <text evidence="9">Cofactor biosynthesis; coenzyme A biosynthesis; CoA from (R)-pantothenate: step 4/5.</text>
</comment>
<dbReference type="InterPro" id="IPR014729">
    <property type="entry name" value="Rossmann-like_a/b/a_fold"/>
</dbReference>
<evidence type="ECO:0000256" key="8">
    <source>
        <dbReference type="ARBA" id="ARBA00029346"/>
    </source>
</evidence>
<feature type="binding site" evidence="9">
    <location>
        <position position="101"/>
    </location>
    <ligand>
        <name>ATP</name>
        <dbReference type="ChEBI" id="CHEBI:30616"/>
    </ligand>
</feature>
<dbReference type="Proteomes" id="UP000254082">
    <property type="component" value="Unassembled WGS sequence"/>
</dbReference>
<dbReference type="Gene3D" id="3.40.50.620">
    <property type="entry name" value="HUPs"/>
    <property type="match status" value="1"/>
</dbReference>
<dbReference type="EMBL" id="UHFA01000002">
    <property type="protein sequence ID" value="SUN35963.1"/>
    <property type="molecule type" value="Genomic_DNA"/>
</dbReference>
<comment type="cofactor">
    <cofactor evidence="9">
        <name>Mg(2+)</name>
        <dbReference type="ChEBI" id="CHEBI:18420"/>
    </cofactor>
</comment>
<keyword evidence="2 9" id="KW-0808">Transferase</keyword>
<feature type="binding site" evidence="9">
    <location>
        <position position="11"/>
    </location>
    <ligand>
        <name>substrate</name>
    </ligand>
</feature>
<keyword evidence="12" id="KW-1185">Reference proteome</keyword>
<dbReference type="PANTHER" id="PTHR21342:SF1">
    <property type="entry name" value="PHOSPHOPANTETHEINE ADENYLYLTRANSFERASE"/>
    <property type="match status" value="1"/>
</dbReference>
<dbReference type="Pfam" id="PF01467">
    <property type="entry name" value="CTP_transf_like"/>
    <property type="match status" value="1"/>
</dbReference>
<dbReference type="HAMAP" id="MF_00151">
    <property type="entry name" value="PPAT_bact"/>
    <property type="match status" value="1"/>
</dbReference>
<dbReference type="InterPro" id="IPR004821">
    <property type="entry name" value="Cyt_trans-like"/>
</dbReference>
<dbReference type="PANTHER" id="PTHR21342">
    <property type="entry name" value="PHOSPHOPANTETHEINE ADENYLYLTRANSFERASE"/>
    <property type="match status" value="1"/>
</dbReference>
<sequence>MSNKIGLFAGSFDPVTNGHLDLIKRASQVLDQLYVGIFYNQNKEGFLPLSRRQALLEEVVKDLPNVSVITSHDQLAVTVAKDLGASVLVRGLRNGQDLTYEASMDHFNQDLAQDLETIYLLAKPDLSYIASSRVRELTHFGADIRPYVPEVVALELEKRHDKE</sequence>
<evidence type="ECO:0000256" key="9">
    <source>
        <dbReference type="HAMAP-Rule" id="MF_00151"/>
    </source>
</evidence>
<keyword evidence="1 9" id="KW-0963">Cytoplasm</keyword>
<comment type="subcellular location">
    <subcellularLocation>
        <location evidence="9">Cytoplasm</location>
    </subcellularLocation>
</comment>
<feature type="site" description="Transition state stabilizer" evidence="9">
    <location>
        <position position="19"/>
    </location>
</feature>
<feature type="binding site" evidence="9">
    <location>
        <begin position="11"/>
        <end position="12"/>
    </location>
    <ligand>
        <name>ATP</name>
        <dbReference type="ChEBI" id="CHEBI:30616"/>
    </ligand>
</feature>
<dbReference type="InterPro" id="IPR001980">
    <property type="entry name" value="PPAT"/>
</dbReference>
<dbReference type="OrthoDB" id="9806661at2"/>
<dbReference type="CDD" id="cd02163">
    <property type="entry name" value="PPAT"/>
    <property type="match status" value="1"/>
</dbReference>
<dbReference type="UniPathway" id="UPA00241">
    <property type="reaction ID" value="UER00355"/>
</dbReference>
<evidence type="ECO:0000256" key="5">
    <source>
        <dbReference type="ARBA" id="ARBA00022840"/>
    </source>
</evidence>
<dbReference type="NCBIfam" id="TIGR01510">
    <property type="entry name" value="coaD_prev_kdtB"/>
    <property type="match status" value="1"/>
</dbReference>
<dbReference type="GO" id="GO:0015937">
    <property type="term" value="P:coenzyme A biosynthetic process"/>
    <property type="evidence" value="ECO:0007669"/>
    <property type="project" value="UniProtKB-UniRule"/>
</dbReference>
<keyword evidence="6 9" id="KW-0460">Magnesium</keyword>
<feature type="domain" description="Cytidyltransferase-like" evidence="10">
    <location>
        <begin position="7"/>
        <end position="136"/>
    </location>
</feature>
<keyword evidence="3 9" id="KW-0548">Nucleotidyltransferase</keyword>
<feature type="binding site" evidence="9">
    <location>
        <begin position="126"/>
        <end position="132"/>
    </location>
    <ligand>
        <name>ATP</name>
        <dbReference type="ChEBI" id="CHEBI:30616"/>
    </ligand>
</feature>
<accession>A0A380JDM5</accession>
<reference evidence="11 12" key="1">
    <citation type="submission" date="2018-06" db="EMBL/GenBank/DDBJ databases">
        <authorList>
            <consortium name="Pathogen Informatics"/>
            <person name="Doyle S."/>
        </authorList>
    </citation>
    <scope>NUCLEOTIDE SEQUENCE [LARGE SCALE GENOMIC DNA]</scope>
    <source>
        <strain evidence="12">NCTC 11391</strain>
    </source>
</reference>
<comment type="function">
    <text evidence="9">Reversibly transfers an adenylyl group from ATP to 4'-phosphopantetheine, yielding dephospho-CoA (dPCoA) and pyrophosphate.</text>
</comment>
<dbReference type="EC" id="2.7.7.3" evidence="9"/>
<evidence type="ECO:0000259" key="10">
    <source>
        <dbReference type="Pfam" id="PF01467"/>
    </source>
</evidence>
<feature type="binding site" evidence="9">
    <location>
        <position position="90"/>
    </location>
    <ligand>
        <name>substrate</name>
    </ligand>
</feature>
<evidence type="ECO:0000256" key="6">
    <source>
        <dbReference type="ARBA" id="ARBA00022842"/>
    </source>
</evidence>
<dbReference type="NCBIfam" id="TIGR00125">
    <property type="entry name" value="cyt_tran_rel"/>
    <property type="match status" value="1"/>
</dbReference>
<feature type="binding site" evidence="9">
    <location>
        <begin position="91"/>
        <end position="93"/>
    </location>
    <ligand>
        <name>ATP</name>
        <dbReference type="ChEBI" id="CHEBI:30616"/>
    </ligand>
</feature>
<evidence type="ECO:0000256" key="7">
    <source>
        <dbReference type="ARBA" id="ARBA00022993"/>
    </source>
</evidence>
<evidence type="ECO:0000256" key="2">
    <source>
        <dbReference type="ARBA" id="ARBA00022679"/>
    </source>
</evidence>
<evidence type="ECO:0000313" key="11">
    <source>
        <dbReference type="EMBL" id="SUN35963.1"/>
    </source>
</evidence>
<name>A0A380JDM5_STRDO</name>
<comment type="subunit">
    <text evidence="9">Homohexamer.</text>
</comment>
<proteinExistence type="inferred from homology"/>
<comment type="catalytic activity">
    <reaction evidence="8 9">
        <text>(R)-4'-phosphopantetheine + ATP + H(+) = 3'-dephospho-CoA + diphosphate</text>
        <dbReference type="Rhea" id="RHEA:19801"/>
        <dbReference type="ChEBI" id="CHEBI:15378"/>
        <dbReference type="ChEBI" id="CHEBI:30616"/>
        <dbReference type="ChEBI" id="CHEBI:33019"/>
        <dbReference type="ChEBI" id="CHEBI:57328"/>
        <dbReference type="ChEBI" id="CHEBI:61723"/>
        <dbReference type="EC" id="2.7.7.3"/>
    </reaction>
</comment>
<feature type="binding site" evidence="9">
    <location>
        <position position="19"/>
    </location>
    <ligand>
        <name>ATP</name>
        <dbReference type="ChEBI" id="CHEBI:30616"/>
    </ligand>
</feature>
<gene>
    <name evidence="9 11" type="primary">coaD</name>
    <name evidence="11" type="ORF">NCTC11391_01002</name>
</gene>
<feature type="binding site" evidence="9">
    <location>
        <position position="43"/>
    </location>
    <ligand>
        <name>substrate</name>
    </ligand>
</feature>
<organism evidence="11 12">
    <name type="scientific">Streptococcus downei MFe28</name>
    <dbReference type="NCBI Taxonomy" id="764290"/>
    <lineage>
        <taxon>Bacteria</taxon>
        <taxon>Bacillati</taxon>
        <taxon>Bacillota</taxon>
        <taxon>Bacilli</taxon>
        <taxon>Lactobacillales</taxon>
        <taxon>Streptococcaceae</taxon>
        <taxon>Streptococcus</taxon>
    </lineage>
</organism>
<evidence type="ECO:0000313" key="12">
    <source>
        <dbReference type="Proteomes" id="UP000254082"/>
    </source>
</evidence>
<protein>
    <recommendedName>
        <fullName evidence="9">Phosphopantetheine adenylyltransferase</fullName>
        <ecNumber evidence="9">2.7.7.3</ecNumber>
    </recommendedName>
    <alternativeName>
        <fullName evidence="9">Dephospho-CoA pyrophosphorylase</fullName>
    </alternativeName>
    <alternativeName>
        <fullName evidence="9">Pantetheine-phosphate adenylyltransferase</fullName>
        <shortName evidence="9">PPAT</shortName>
    </alternativeName>
</protein>
<dbReference type="PRINTS" id="PR01020">
    <property type="entry name" value="LPSBIOSNTHSS"/>
</dbReference>
<dbReference type="GO" id="GO:0005524">
    <property type="term" value="F:ATP binding"/>
    <property type="evidence" value="ECO:0007669"/>
    <property type="project" value="UniProtKB-KW"/>
</dbReference>
<feature type="binding site" evidence="9">
    <location>
        <position position="76"/>
    </location>
    <ligand>
        <name>substrate</name>
    </ligand>
</feature>
<comment type="similarity">
    <text evidence="9">Belongs to the bacterial CoaD family.</text>
</comment>
<evidence type="ECO:0000256" key="3">
    <source>
        <dbReference type="ARBA" id="ARBA00022695"/>
    </source>
</evidence>
<dbReference type="RefSeq" id="WP_002999809.1">
    <property type="nucleotide sequence ID" value="NZ_UHFA01000002.1"/>
</dbReference>
<dbReference type="AlphaFoldDB" id="A0A380JDM5"/>